<evidence type="ECO:0000259" key="1">
    <source>
        <dbReference type="Pfam" id="PF14436"/>
    </source>
</evidence>
<dbReference type="KEGG" id="lpv:HYN51_03990"/>
<name>A0A2Y9TWI9_9GAMM</name>
<keyword evidence="3" id="KW-1185">Reference proteome</keyword>
<dbReference type="GO" id="GO:0004519">
    <property type="term" value="F:endonuclease activity"/>
    <property type="evidence" value="ECO:0007669"/>
    <property type="project" value="InterPro"/>
</dbReference>
<sequence>MDAATNIVGGVGTWKAGKDATTGVTTITYPDGISFKIEQPAHLSAVEKYTQQKGITGGHNSEAFYISVKQNGVKILSETPTGIKGVTEVSYQIPAYDRAGNIVGYKEKPLTKTIYDPKVFSDQKILDLGQQAAAKGYKSAMASGAREYTSSAGGIDFRVYIDPNTGTVMNFFPVVTK</sequence>
<evidence type="ECO:0000313" key="2">
    <source>
        <dbReference type="EMBL" id="AWH87794.1"/>
    </source>
</evidence>
<protein>
    <recommendedName>
        <fullName evidence="1">Bacterial EndoU nuclease domain-containing protein</fullName>
    </recommendedName>
</protein>
<dbReference type="OrthoDB" id="6448050at2"/>
<reference evidence="2 3" key="1">
    <citation type="journal article" date="2019" name="Int. J. Syst. Evol. Microbiol.">
        <title>Limnobaculum parvum gen. nov., sp. nov., isolated from a freshwater lake.</title>
        <authorList>
            <person name="Baek C."/>
            <person name="Shin S.K."/>
            <person name="Yi H."/>
        </authorList>
    </citation>
    <scope>NUCLEOTIDE SEQUENCE [LARGE SCALE GENOMIC DNA]</scope>
    <source>
        <strain evidence="2 3">HYN0051</strain>
    </source>
</reference>
<proteinExistence type="predicted"/>
<dbReference type="CDD" id="cd20686">
    <property type="entry name" value="CdiA-CT_Ec-like"/>
    <property type="match status" value="1"/>
</dbReference>
<dbReference type="EMBL" id="CP029185">
    <property type="protein sequence ID" value="AWH87794.1"/>
    <property type="molecule type" value="Genomic_DNA"/>
</dbReference>
<evidence type="ECO:0000313" key="3">
    <source>
        <dbReference type="Proteomes" id="UP000244908"/>
    </source>
</evidence>
<gene>
    <name evidence="2" type="ORF">HYN51_03990</name>
</gene>
<dbReference type="RefSeq" id="WP_108899882.1">
    <property type="nucleotide sequence ID" value="NZ_CP029185.2"/>
</dbReference>
<dbReference type="AlphaFoldDB" id="A0A2Y9TWI9"/>
<dbReference type="InterPro" id="IPR029501">
    <property type="entry name" value="EndoU_bac"/>
</dbReference>
<dbReference type="Pfam" id="PF14436">
    <property type="entry name" value="EndoU_bacteria"/>
    <property type="match status" value="1"/>
</dbReference>
<feature type="domain" description="Bacterial EndoU nuclease" evidence="1">
    <location>
        <begin position="42"/>
        <end position="174"/>
    </location>
</feature>
<organism evidence="2 3">
    <name type="scientific">Limnobaculum parvum</name>
    <dbReference type="NCBI Taxonomy" id="2172103"/>
    <lineage>
        <taxon>Bacteria</taxon>
        <taxon>Pseudomonadati</taxon>
        <taxon>Pseudomonadota</taxon>
        <taxon>Gammaproteobacteria</taxon>
        <taxon>Enterobacterales</taxon>
        <taxon>Budviciaceae</taxon>
        <taxon>Limnobaculum</taxon>
    </lineage>
</organism>
<dbReference type="Proteomes" id="UP000244908">
    <property type="component" value="Chromosome"/>
</dbReference>
<accession>A0A2Y9TWI9</accession>